<evidence type="ECO:0000313" key="3">
    <source>
        <dbReference type="Proteomes" id="UP000187609"/>
    </source>
</evidence>
<dbReference type="EMBL" id="MJEQ01000622">
    <property type="protein sequence ID" value="OIT35023.1"/>
    <property type="molecule type" value="Genomic_DNA"/>
</dbReference>
<organism evidence="2 3">
    <name type="scientific">Nicotiana attenuata</name>
    <name type="common">Coyote tobacco</name>
    <dbReference type="NCBI Taxonomy" id="49451"/>
    <lineage>
        <taxon>Eukaryota</taxon>
        <taxon>Viridiplantae</taxon>
        <taxon>Streptophyta</taxon>
        <taxon>Embryophyta</taxon>
        <taxon>Tracheophyta</taxon>
        <taxon>Spermatophyta</taxon>
        <taxon>Magnoliopsida</taxon>
        <taxon>eudicotyledons</taxon>
        <taxon>Gunneridae</taxon>
        <taxon>Pentapetalae</taxon>
        <taxon>asterids</taxon>
        <taxon>lamiids</taxon>
        <taxon>Solanales</taxon>
        <taxon>Solanaceae</taxon>
        <taxon>Nicotianoideae</taxon>
        <taxon>Nicotianeae</taxon>
        <taxon>Nicotiana</taxon>
    </lineage>
</organism>
<feature type="domain" description="F-box associated beta-propeller type 1" evidence="1">
    <location>
        <begin position="51"/>
        <end position="225"/>
    </location>
</feature>
<evidence type="ECO:0000259" key="1">
    <source>
        <dbReference type="Pfam" id="PF07734"/>
    </source>
</evidence>
<accession>A0A314L0E9</accession>
<dbReference type="NCBIfam" id="TIGR01640">
    <property type="entry name" value="F_box_assoc_1"/>
    <property type="match status" value="1"/>
</dbReference>
<dbReference type="Pfam" id="PF07734">
    <property type="entry name" value="FBA_1"/>
    <property type="match status" value="1"/>
</dbReference>
<dbReference type="InterPro" id="IPR006527">
    <property type="entry name" value="F-box-assoc_dom_typ1"/>
</dbReference>
<sequence length="266" mass="31076">MVFKLYEERKKGYSESTAFRFINQQLTLRERKFPFVIRDNKIISGTCMFLGSCHGLILVNINEHIYLWNPATRFCTKVLELDRLDECGYCTHGGLCFDSSKNVYKVVLIMHHQTPDYGGEFVIVASLKDKIWKRVKFPYNIRSRVRVKKPYNREAESMWDSFGPRNEIIYFDPISEKFYMFPVPEPKSDQEENAIIGLGVLDDCLSMTCLKDDKVGVEILVMNEYGILVHGKEVSMDGTISYVESLISPNEYYWSRKRHRKFGKLV</sequence>
<gene>
    <name evidence="2" type="ORF">A4A49_51166</name>
</gene>
<proteinExistence type="predicted"/>
<comment type="caution">
    <text evidence="2">The sequence shown here is derived from an EMBL/GenBank/DDBJ whole genome shotgun (WGS) entry which is preliminary data.</text>
</comment>
<dbReference type="PANTHER" id="PTHR31790">
    <property type="entry name" value="OS02G0783600 PROTEIN"/>
    <property type="match status" value="1"/>
</dbReference>
<dbReference type="InterPro" id="IPR052361">
    <property type="entry name" value="F-box_domain"/>
</dbReference>
<dbReference type="Proteomes" id="UP000187609">
    <property type="component" value="Unassembled WGS sequence"/>
</dbReference>
<dbReference type="Gramene" id="OIT35023">
    <property type="protein sequence ID" value="OIT35023"/>
    <property type="gene ID" value="A4A49_51166"/>
</dbReference>
<keyword evidence="3" id="KW-1185">Reference proteome</keyword>
<evidence type="ECO:0000313" key="2">
    <source>
        <dbReference type="EMBL" id="OIT35023.1"/>
    </source>
</evidence>
<dbReference type="InterPro" id="IPR017451">
    <property type="entry name" value="F-box-assoc_interact_dom"/>
</dbReference>
<reference evidence="2" key="1">
    <citation type="submission" date="2016-11" db="EMBL/GenBank/DDBJ databases">
        <title>The genome of Nicotiana attenuata.</title>
        <authorList>
            <person name="Xu S."/>
            <person name="Brockmoeller T."/>
            <person name="Gaquerel E."/>
            <person name="Navarro A."/>
            <person name="Kuhl H."/>
            <person name="Gase K."/>
            <person name="Ling Z."/>
            <person name="Zhou W."/>
            <person name="Kreitzer C."/>
            <person name="Stanke M."/>
            <person name="Tang H."/>
            <person name="Lyons E."/>
            <person name="Pandey P."/>
            <person name="Pandey S.P."/>
            <person name="Timmermann B."/>
            <person name="Baldwin I.T."/>
        </authorList>
    </citation>
    <scope>NUCLEOTIDE SEQUENCE [LARGE SCALE GENOMIC DNA]</scope>
    <source>
        <strain evidence="2">UT</strain>
    </source>
</reference>
<dbReference type="AlphaFoldDB" id="A0A314L0E9"/>
<name>A0A314L0E9_NICAT</name>
<dbReference type="PANTHER" id="PTHR31790:SF460">
    <property type="entry name" value="F-BOX DOMAIN-CONTAINING PROTEIN"/>
    <property type="match status" value="1"/>
</dbReference>
<protein>
    <recommendedName>
        <fullName evidence="1">F-box associated beta-propeller type 1 domain-containing protein</fullName>
    </recommendedName>
</protein>